<organism evidence="8 9">
    <name type="scientific">Novosphingobium flavum</name>
    <dbReference type="NCBI Taxonomy" id="1778672"/>
    <lineage>
        <taxon>Bacteria</taxon>
        <taxon>Pseudomonadati</taxon>
        <taxon>Pseudomonadota</taxon>
        <taxon>Alphaproteobacteria</taxon>
        <taxon>Sphingomonadales</taxon>
        <taxon>Sphingomonadaceae</taxon>
        <taxon>Novosphingobium</taxon>
    </lineage>
</organism>
<evidence type="ECO:0000256" key="3">
    <source>
        <dbReference type="ARBA" id="ARBA00022801"/>
    </source>
</evidence>
<keyword evidence="9" id="KW-1185">Reference proteome</keyword>
<evidence type="ECO:0000256" key="6">
    <source>
        <dbReference type="SAM" id="MobiDB-lite"/>
    </source>
</evidence>
<keyword evidence="2" id="KW-0479">Metal-binding</keyword>
<sequence>MLVFTPVAHAAMLAAARAAHPREACGLLLGGGGRVDAATLARNVHPEPARHFEIDPLALIAAHKAARAGGPQVLGYWHSHPNGRDEPSEEDQAMASGDGRVWAIVAGGDVTLWRDDAAGFSRLPYIIGEG</sequence>
<keyword evidence="5" id="KW-0482">Metalloprotease</keyword>
<protein>
    <submittedName>
        <fullName evidence="8">M67 family metallopeptidase</fullName>
    </submittedName>
</protein>
<dbReference type="Proteomes" id="UP000566813">
    <property type="component" value="Unassembled WGS sequence"/>
</dbReference>
<dbReference type="PROSITE" id="PS50249">
    <property type="entry name" value="MPN"/>
    <property type="match status" value="1"/>
</dbReference>
<dbReference type="SUPFAM" id="SSF102712">
    <property type="entry name" value="JAB1/MPN domain"/>
    <property type="match status" value="1"/>
</dbReference>
<evidence type="ECO:0000256" key="4">
    <source>
        <dbReference type="ARBA" id="ARBA00022833"/>
    </source>
</evidence>
<accession>A0A7X1KN47</accession>
<evidence type="ECO:0000256" key="5">
    <source>
        <dbReference type="ARBA" id="ARBA00023049"/>
    </source>
</evidence>
<dbReference type="Gene3D" id="3.40.140.10">
    <property type="entry name" value="Cytidine Deaminase, domain 2"/>
    <property type="match status" value="1"/>
</dbReference>
<dbReference type="InterPro" id="IPR028090">
    <property type="entry name" value="JAB_dom_prok"/>
</dbReference>
<evidence type="ECO:0000256" key="2">
    <source>
        <dbReference type="ARBA" id="ARBA00022723"/>
    </source>
</evidence>
<dbReference type="InterPro" id="IPR037518">
    <property type="entry name" value="MPN"/>
</dbReference>
<evidence type="ECO:0000313" key="8">
    <source>
        <dbReference type="EMBL" id="MBC2667272.1"/>
    </source>
</evidence>
<reference evidence="8 9" key="1">
    <citation type="submission" date="2020-08" db="EMBL/GenBank/DDBJ databases">
        <title>The genome sequence of type strain Novosphingobium flavum NBRC 111647.</title>
        <authorList>
            <person name="Liu Y."/>
        </authorList>
    </citation>
    <scope>NUCLEOTIDE SEQUENCE [LARGE SCALE GENOMIC DNA]</scope>
    <source>
        <strain evidence="8 9">NBRC 111647</strain>
    </source>
</reference>
<evidence type="ECO:0000256" key="1">
    <source>
        <dbReference type="ARBA" id="ARBA00022670"/>
    </source>
</evidence>
<dbReference type="GO" id="GO:0008235">
    <property type="term" value="F:metalloexopeptidase activity"/>
    <property type="evidence" value="ECO:0007669"/>
    <property type="project" value="TreeGrafter"/>
</dbReference>
<dbReference type="Pfam" id="PF14464">
    <property type="entry name" value="Prok-JAB"/>
    <property type="match status" value="1"/>
</dbReference>
<dbReference type="CDD" id="cd08070">
    <property type="entry name" value="MPN_like"/>
    <property type="match status" value="1"/>
</dbReference>
<gene>
    <name evidence="8" type="ORF">H7F51_17270</name>
</gene>
<dbReference type="GO" id="GO:0008270">
    <property type="term" value="F:zinc ion binding"/>
    <property type="evidence" value="ECO:0007669"/>
    <property type="project" value="TreeGrafter"/>
</dbReference>
<feature type="domain" description="MPN" evidence="7">
    <location>
        <begin position="2"/>
        <end position="130"/>
    </location>
</feature>
<dbReference type="AlphaFoldDB" id="A0A7X1KN47"/>
<feature type="region of interest" description="Disordered" evidence="6">
    <location>
        <begin position="73"/>
        <end position="95"/>
    </location>
</feature>
<dbReference type="PANTHER" id="PTHR34858">
    <property type="entry name" value="CYSO-CYSTEINE PEPTIDASE"/>
    <property type="match status" value="1"/>
</dbReference>
<evidence type="ECO:0000313" key="9">
    <source>
        <dbReference type="Proteomes" id="UP000566813"/>
    </source>
</evidence>
<proteinExistence type="predicted"/>
<comment type="caution">
    <text evidence="8">The sequence shown here is derived from an EMBL/GenBank/DDBJ whole genome shotgun (WGS) entry which is preliminary data.</text>
</comment>
<keyword evidence="3" id="KW-0378">Hydrolase</keyword>
<dbReference type="InterPro" id="IPR051929">
    <property type="entry name" value="VirAsm_ModProt"/>
</dbReference>
<keyword evidence="1" id="KW-0645">Protease</keyword>
<keyword evidence="4" id="KW-0862">Zinc</keyword>
<dbReference type="RefSeq" id="WP_185665563.1">
    <property type="nucleotide sequence ID" value="NZ_JACLAW010000016.1"/>
</dbReference>
<evidence type="ECO:0000259" key="7">
    <source>
        <dbReference type="PROSITE" id="PS50249"/>
    </source>
</evidence>
<dbReference type="GO" id="GO:0006508">
    <property type="term" value="P:proteolysis"/>
    <property type="evidence" value="ECO:0007669"/>
    <property type="project" value="UniProtKB-KW"/>
</dbReference>
<name>A0A7X1KN47_9SPHN</name>
<dbReference type="PANTHER" id="PTHR34858:SF1">
    <property type="entry name" value="CYSO-CYSTEINE PEPTIDASE"/>
    <property type="match status" value="1"/>
</dbReference>
<dbReference type="EMBL" id="JACLAW010000016">
    <property type="protein sequence ID" value="MBC2667272.1"/>
    <property type="molecule type" value="Genomic_DNA"/>
</dbReference>